<comment type="caution">
    <text evidence="1">The sequence shown here is derived from an EMBL/GenBank/DDBJ whole genome shotgun (WGS) entry which is preliminary data.</text>
</comment>
<proteinExistence type="predicted"/>
<keyword evidence="2" id="KW-1185">Reference proteome</keyword>
<sequence length="92" mass="10343">MARLLLDTQLVLWWLSADPRLPSSVVSLLQDAGQEVFVSQASLWEMAIKTSLGRLSADLAQVERSIPEQGFRWLSLRNEHLLAPYGPTVRLV</sequence>
<organism evidence="1 2">
    <name type="scientific">Cyanobium gracile UHCC 0281</name>
    <dbReference type="NCBI Taxonomy" id="3110309"/>
    <lineage>
        <taxon>Bacteria</taxon>
        <taxon>Bacillati</taxon>
        <taxon>Cyanobacteriota</taxon>
        <taxon>Cyanophyceae</taxon>
        <taxon>Synechococcales</taxon>
        <taxon>Prochlorococcaceae</taxon>
        <taxon>Cyanobium</taxon>
    </lineage>
</organism>
<dbReference type="PANTHER" id="PTHR36173">
    <property type="entry name" value="RIBONUCLEASE VAPC16-RELATED"/>
    <property type="match status" value="1"/>
</dbReference>
<evidence type="ECO:0000313" key="2">
    <source>
        <dbReference type="Proteomes" id="UP001302329"/>
    </source>
</evidence>
<name>A0ABU5SV09_9CYAN</name>
<reference evidence="1 2" key="1">
    <citation type="submission" date="2023-12" db="EMBL/GenBank/DDBJ databases">
        <title>Baltic Sea Cyanobacteria.</title>
        <authorList>
            <person name="Delbaje E."/>
            <person name="Fewer D.P."/>
            <person name="Shishido T.K."/>
        </authorList>
    </citation>
    <scope>NUCLEOTIDE SEQUENCE [LARGE SCALE GENOMIC DNA]</scope>
    <source>
        <strain evidence="1 2">UHCC 0281</strain>
    </source>
</reference>
<dbReference type="RefSeq" id="WP_323356436.1">
    <property type="nucleotide sequence ID" value="NZ_JAYGHY010000017.1"/>
</dbReference>
<dbReference type="EMBL" id="JAYGHY010000017">
    <property type="protein sequence ID" value="MEA5442359.1"/>
    <property type="molecule type" value="Genomic_DNA"/>
</dbReference>
<accession>A0ABU5SV09</accession>
<dbReference type="InterPro" id="IPR041705">
    <property type="entry name" value="PIN_Sll0205"/>
</dbReference>
<dbReference type="InterPro" id="IPR052919">
    <property type="entry name" value="TA_system_RNase"/>
</dbReference>
<dbReference type="PANTHER" id="PTHR36173:SF2">
    <property type="entry name" value="RIBONUCLEASE VAPC16"/>
    <property type="match status" value="1"/>
</dbReference>
<protein>
    <submittedName>
        <fullName evidence="1">Type II toxin-antitoxin system VapC family toxin</fullName>
    </submittedName>
</protein>
<evidence type="ECO:0000313" key="1">
    <source>
        <dbReference type="EMBL" id="MEA5442359.1"/>
    </source>
</evidence>
<dbReference type="InterPro" id="IPR029060">
    <property type="entry name" value="PIN-like_dom_sf"/>
</dbReference>
<gene>
    <name evidence="1" type="ORF">VB739_07330</name>
</gene>
<dbReference type="Proteomes" id="UP001302329">
    <property type="component" value="Unassembled WGS sequence"/>
</dbReference>
<dbReference type="CDD" id="cd09872">
    <property type="entry name" value="PIN_Sll0205-like"/>
    <property type="match status" value="1"/>
</dbReference>
<dbReference type="SUPFAM" id="SSF88723">
    <property type="entry name" value="PIN domain-like"/>
    <property type="match status" value="1"/>
</dbReference>